<reference evidence="5 6" key="1">
    <citation type="submission" date="2024-01" db="EMBL/GenBank/DDBJ databases">
        <title>The genomes of 5 underutilized Papilionoideae crops provide insights into root nodulation and disease resistance.</title>
        <authorList>
            <person name="Yuan L."/>
        </authorList>
    </citation>
    <scope>NUCLEOTIDE SEQUENCE [LARGE SCALE GENOMIC DNA]</scope>
    <source>
        <strain evidence="5">LY-2023</strain>
        <tissue evidence="5">Leaf</tissue>
    </source>
</reference>
<feature type="compositionally biased region" description="Low complexity" evidence="4">
    <location>
        <begin position="7"/>
        <end position="17"/>
    </location>
</feature>
<comment type="caution">
    <text evidence="5">The sequence shown here is derived from an EMBL/GenBank/DDBJ whole genome shotgun (WGS) entry which is preliminary data.</text>
</comment>
<comment type="similarity">
    <text evidence="1">Belongs to the mTERF family.</text>
</comment>
<dbReference type="PANTHER" id="PTHR13068:SF166">
    <property type="entry name" value="TRANSCRIPTION TERMINATION FACTOR MTERF15, MITOCHONDRIAL-LIKE"/>
    <property type="match status" value="1"/>
</dbReference>
<dbReference type="GO" id="GO:0006353">
    <property type="term" value="P:DNA-templated transcription termination"/>
    <property type="evidence" value="ECO:0007669"/>
    <property type="project" value="UniProtKB-KW"/>
</dbReference>
<dbReference type="PANTHER" id="PTHR13068">
    <property type="entry name" value="CGI-12 PROTEIN-RELATED"/>
    <property type="match status" value="1"/>
</dbReference>
<protein>
    <submittedName>
        <fullName evidence="5">Uncharacterized protein</fullName>
    </submittedName>
</protein>
<evidence type="ECO:0000313" key="6">
    <source>
        <dbReference type="Proteomes" id="UP001359559"/>
    </source>
</evidence>
<dbReference type="SMART" id="SM00733">
    <property type="entry name" value="Mterf"/>
    <property type="match status" value="3"/>
</dbReference>
<gene>
    <name evidence="5" type="ORF">RJT34_32215</name>
</gene>
<name>A0AAN9EWI5_CLITE</name>
<keyword evidence="2" id="KW-0806">Transcription termination</keyword>
<evidence type="ECO:0000256" key="3">
    <source>
        <dbReference type="ARBA" id="ARBA00022946"/>
    </source>
</evidence>
<dbReference type="Proteomes" id="UP001359559">
    <property type="component" value="Unassembled WGS sequence"/>
</dbReference>
<keyword evidence="6" id="KW-1185">Reference proteome</keyword>
<keyword evidence="3" id="KW-0809">Transit peptide</keyword>
<evidence type="ECO:0000256" key="4">
    <source>
        <dbReference type="SAM" id="MobiDB-lite"/>
    </source>
</evidence>
<dbReference type="GO" id="GO:0003676">
    <property type="term" value="F:nucleic acid binding"/>
    <property type="evidence" value="ECO:0007669"/>
    <property type="project" value="InterPro"/>
</dbReference>
<proteinExistence type="inferred from homology"/>
<dbReference type="InterPro" id="IPR038538">
    <property type="entry name" value="MTERF_sf"/>
</dbReference>
<evidence type="ECO:0000313" key="5">
    <source>
        <dbReference type="EMBL" id="KAK7264606.1"/>
    </source>
</evidence>
<evidence type="ECO:0000256" key="1">
    <source>
        <dbReference type="ARBA" id="ARBA00007692"/>
    </source>
</evidence>
<dbReference type="InterPro" id="IPR003690">
    <property type="entry name" value="MTERF"/>
</dbReference>
<dbReference type="EMBL" id="JAYKXN010000008">
    <property type="protein sequence ID" value="KAK7264606.1"/>
    <property type="molecule type" value="Genomic_DNA"/>
</dbReference>
<keyword evidence="2" id="KW-0805">Transcription regulation</keyword>
<organism evidence="5 6">
    <name type="scientific">Clitoria ternatea</name>
    <name type="common">Butterfly pea</name>
    <dbReference type="NCBI Taxonomy" id="43366"/>
    <lineage>
        <taxon>Eukaryota</taxon>
        <taxon>Viridiplantae</taxon>
        <taxon>Streptophyta</taxon>
        <taxon>Embryophyta</taxon>
        <taxon>Tracheophyta</taxon>
        <taxon>Spermatophyta</taxon>
        <taxon>Magnoliopsida</taxon>
        <taxon>eudicotyledons</taxon>
        <taxon>Gunneridae</taxon>
        <taxon>Pentapetalae</taxon>
        <taxon>rosids</taxon>
        <taxon>fabids</taxon>
        <taxon>Fabales</taxon>
        <taxon>Fabaceae</taxon>
        <taxon>Papilionoideae</taxon>
        <taxon>50 kb inversion clade</taxon>
        <taxon>NPAAA clade</taxon>
        <taxon>indigoferoid/millettioid clade</taxon>
        <taxon>Phaseoleae</taxon>
        <taxon>Clitoria</taxon>
    </lineage>
</organism>
<sequence>MKIMEQSPTSSTTAASPHKLRLYNPPKPDSVLSFFTNHGFSISQTLNIVKRGPWLLSCDPHKSLLPKFQFLRSKGSSTSDIVHMVTLAPRNYNFDPSTSTFCIALLAKKTVKKENWDEKVDIFKRWGWSQEHVLLVFKRRPYCMLTSVDKINALMSFWVDQLGWNSLDLARAPGILSLSLPKRIVPRASVLQFLVYKGLLKKDASMVLPMLGTEKLFFEKFAGRFKEHFSHLLKLYEENMDLANKRESICL</sequence>
<dbReference type="Gene3D" id="1.25.70.10">
    <property type="entry name" value="Transcription termination factor 3, mitochondrial"/>
    <property type="match status" value="1"/>
</dbReference>
<dbReference type="AlphaFoldDB" id="A0AAN9EWI5"/>
<keyword evidence="2" id="KW-0804">Transcription</keyword>
<dbReference type="Pfam" id="PF02536">
    <property type="entry name" value="mTERF"/>
    <property type="match status" value="1"/>
</dbReference>
<evidence type="ECO:0000256" key="2">
    <source>
        <dbReference type="ARBA" id="ARBA00022472"/>
    </source>
</evidence>
<accession>A0AAN9EWI5</accession>
<feature type="region of interest" description="Disordered" evidence="4">
    <location>
        <begin position="1"/>
        <end position="20"/>
    </location>
</feature>